<comment type="similarity">
    <text evidence="14">Belongs to the NadD family.</text>
</comment>
<evidence type="ECO:0000256" key="9">
    <source>
        <dbReference type="ARBA" id="ARBA00022840"/>
    </source>
</evidence>
<keyword evidence="10" id="KW-0408">Iron</keyword>
<evidence type="ECO:0000256" key="5">
    <source>
        <dbReference type="ARBA" id="ARBA00022695"/>
    </source>
</evidence>
<dbReference type="PANTHER" id="PTHR39321:SF3">
    <property type="entry name" value="PHOSPHOPANTETHEINE ADENYLYLTRANSFERASE"/>
    <property type="match status" value="1"/>
</dbReference>
<evidence type="ECO:0000256" key="12">
    <source>
        <dbReference type="ARBA" id="ARBA00048721"/>
    </source>
</evidence>
<evidence type="ECO:0000256" key="11">
    <source>
        <dbReference type="ARBA" id="ARBA00023027"/>
    </source>
</evidence>
<comment type="catalytic activity">
    <reaction evidence="12 14">
        <text>nicotinate beta-D-ribonucleotide + ATP + H(+) = deamido-NAD(+) + diphosphate</text>
        <dbReference type="Rhea" id="RHEA:22860"/>
        <dbReference type="ChEBI" id="CHEBI:15378"/>
        <dbReference type="ChEBI" id="CHEBI:30616"/>
        <dbReference type="ChEBI" id="CHEBI:33019"/>
        <dbReference type="ChEBI" id="CHEBI:57502"/>
        <dbReference type="ChEBI" id="CHEBI:58437"/>
        <dbReference type="EC" id="2.7.7.18"/>
    </reaction>
</comment>
<evidence type="ECO:0000256" key="8">
    <source>
        <dbReference type="ARBA" id="ARBA00022801"/>
    </source>
</evidence>
<evidence type="ECO:0000256" key="10">
    <source>
        <dbReference type="ARBA" id="ARBA00023004"/>
    </source>
</evidence>
<dbReference type="UniPathway" id="UPA00253">
    <property type="reaction ID" value="UER00332"/>
</dbReference>
<keyword evidence="8" id="KW-0378">Hydrolase</keyword>
<dbReference type="InterPro" id="IPR006674">
    <property type="entry name" value="HD_domain"/>
</dbReference>
<comment type="pathway">
    <text evidence="2 14">Cofactor biosynthesis; NAD(+) biosynthesis; deamido-NAD(+) from nicotinate D-ribonucleotide: step 1/1.</text>
</comment>
<dbReference type="RefSeq" id="WP_004795337.1">
    <property type="nucleotide sequence ID" value="NZ_LR215010.1"/>
</dbReference>
<comment type="function">
    <text evidence="1 14">Catalyzes the reversible adenylation of nicotinate mononucleotide (NaMN) to nicotinic acid adenine dinucleotide (NaAD).</text>
</comment>
<dbReference type="EMBL" id="LR215010">
    <property type="protein sequence ID" value="VEU69104.1"/>
    <property type="molecule type" value="Genomic_DNA"/>
</dbReference>
<keyword evidence="7 14" id="KW-0547">Nucleotide-binding</keyword>
<dbReference type="Pfam" id="PF01966">
    <property type="entry name" value="HD"/>
    <property type="match status" value="1"/>
</dbReference>
<protein>
    <recommendedName>
        <fullName evidence="14">Probable nicotinate-nucleotide adenylyltransferase</fullName>
        <ecNumber evidence="14">2.7.7.18</ecNumber>
    </recommendedName>
    <alternativeName>
        <fullName evidence="14">Deamido-NAD(+) diphosphorylase</fullName>
    </alternativeName>
    <alternativeName>
        <fullName evidence="14">Deamido-NAD(+) pyrophosphorylase</fullName>
    </alternativeName>
    <alternativeName>
        <fullName evidence="14">Nicotinate mononucleotide adenylyltransferase</fullName>
        <shortName evidence="14">NaMN adenylyltransferase</shortName>
    </alternativeName>
</protein>
<dbReference type="PANTHER" id="PTHR39321">
    <property type="entry name" value="NICOTINATE-NUCLEOTIDE ADENYLYLTRANSFERASE-RELATED"/>
    <property type="match status" value="1"/>
</dbReference>
<keyword evidence="9 14" id="KW-0067">ATP-binding</keyword>
<dbReference type="AlphaFoldDB" id="A0A449AR99"/>
<dbReference type="InterPro" id="IPR003607">
    <property type="entry name" value="HD/PDEase_dom"/>
</dbReference>
<organism evidence="16 17">
    <name type="scientific">Mycoplasmopsis canis</name>
    <dbReference type="NCBI Taxonomy" id="29555"/>
    <lineage>
        <taxon>Bacteria</taxon>
        <taxon>Bacillati</taxon>
        <taxon>Mycoplasmatota</taxon>
        <taxon>Mycoplasmoidales</taxon>
        <taxon>Metamycoplasmataceae</taxon>
        <taxon>Mycoplasmopsis</taxon>
    </lineage>
</organism>
<dbReference type="Gene3D" id="1.10.3210.10">
    <property type="entry name" value="Hypothetical protein af1432"/>
    <property type="match status" value="1"/>
</dbReference>
<sequence>MKIGIYGGSFDPIHKGHIEIAKYVIKELNLDKLLIVPTYVSPFKKKSISIEDKINMINLVLEEKMELCLFEAKRNTISYTIDTVKYIKNKYKNDELFLIIGSDNLSKLHKWKDIDEIANLTKIVALRRSSIINKTNLKKYNGILLKNSYFDFSSSEYKKGYFHMVDPKVAQYIQSKGLYLEEIIHNLLSALRAKHSISCGTLAANLAKVHGYSAKNAYIAGILHDIAKEWDEEESRAFLNDFEPSYKDVPKHFLHQHCGAALVKHGYLLENQEIIDAINCHTGMRSEMTKLDKILFISDKICEGRRFPGIQKVRELCFANLDKGFAKVVRITYEWNLSKGVKFSDETLKIYNKYMEK</sequence>
<reference evidence="16 17" key="1">
    <citation type="submission" date="2019-01" db="EMBL/GenBank/DDBJ databases">
        <authorList>
            <consortium name="Pathogen Informatics"/>
        </authorList>
    </citation>
    <scope>NUCLEOTIDE SEQUENCE [LARGE SCALE GENOMIC DNA]</scope>
    <source>
        <strain evidence="16 17">NCTC10146</strain>
    </source>
</reference>
<dbReference type="Gene3D" id="3.40.50.620">
    <property type="entry name" value="HUPs"/>
    <property type="match status" value="1"/>
</dbReference>
<keyword evidence="6" id="KW-0479">Metal-binding</keyword>
<dbReference type="GO" id="GO:0046872">
    <property type="term" value="F:metal ion binding"/>
    <property type="evidence" value="ECO:0007669"/>
    <property type="project" value="UniProtKB-KW"/>
</dbReference>
<dbReference type="NCBIfam" id="TIGR00482">
    <property type="entry name" value="nicotinate (nicotinamide) nucleotide adenylyltransferase"/>
    <property type="match status" value="1"/>
</dbReference>
<dbReference type="InterPro" id="IPR005248">
    <property type="entry name" value="NadD/NMNAT"/>
</dbReference>
<comment type="catalytic activity">
    <reaction evidence="13">
        <text>P(1),P(4)-bis(5'-adenosyl) tetraphosphate + H2O = 2 ADP + 2 H(+)</text>
        <dbReference type="Rhea" id="RHEA:24252"/>
        <dbReference type="ChEBI" id="CHEBI:15377"/>
        <dbReference type="ChEBI" id="CHEBI:15378"/>
        <dbReference type="ChEBI" id="CHEBI:58141"/>
        <dbReference type="ChEBI" id="CHEBI:456216"/>
        <dbReference type="EC" id="3.6.1.41"/>
    </reaction>
</comment>
<dbReference type="GO" id="GO:0004515">
    <property type="term" value="F:nicotinate-nucleotide adenylyltransferase activity"/>
    <property type="evidence" value="ECO:0007669"/>
    <property type="project" value="UniProtKB-UniRule"/>
</dbReference>
<dbReference type="InterPro" id="IPR014729">
    <property type="entry name" value="Rossmann-like_a/b/a_fold"/>
</dbReference>
<gene>
    <name evidence="14 16" type="primary">nadD</name>
    <name evidence="16" type="ORF">NCTC10146_00587</name>
</gene>
<evidence type="ECO:0000256" key="6">
    <source>
        <dbReference type="ARBA" id="ARBA00022723"/>
    </source>
</evidence>
<dbReference type="NCBIfam" id="TIGR00488">
    <property type="entry name" value="bis(5'-nucleosyl)-tetraphosphatase (symmetrical) YqeK"/>
    <property type="match status" value="1"/>
</dbReference>
<evidence type="ECO:0000259" key="15">
    <source>
        <dbReference type="SMART" id="SM00471"/>
    </source>
</evidence>
<dbReference type="SUPFAM" id="SSF52374">
    <property type="entry name" value="Nucleotidylyl transferase"/>
    <property type="match status" value="1"/>
</dbReference>
<feature type="domain" description="HD/PDEase" evidence="15">
    <location>
        <begin position="188"/>
        <end position="313"/>
    </location>
</feature>
<dbReference type="CDD" id="cd00077">
    <property type="entry name" value="HDc"/>
    <property type="match status" value="1"/>
</dbReference>
<evidence type="ECO:0000256" key="14">
    <source>
        <dbReference type="HAMAP-Rule" id="MF_00244"/>
    </source>
</evidence>
<dbReference type="Proteomes" id="UP000290495">
    <property type="component" value="Chromosome"/>
</dbReference>
<keyword evidence="11 14" id="KW-0520">NAD</keyword>
<dbReference type="SUPFAM" id="SSF109604">
    <property type="entry name" value="HD-domain/PDEase-like"/>
    <property type="match status" value="1"/>
</dbReference>
<evidence type="ECO:0000256" key="7">
    <source>
        <dbReference type="ARBA" id="ARBA00022741"/>
    </source>
</evidence>
<dbReference type="SMART" id="SM00471">
    <property type="entry name" value="HDc"/>
    <property type="match status" value="1"/>
</dbReference>
<evidence type="ECO:0000256" key="4">
    <source>
        <dbReference type="ARBA" id="ARBA00022679"/>
    </source>
</evidence>
<evidence type="ECO:0000313" key="17">
    <source>
        <dbReference type="Proteomes" id="UP000290495"/>
    </source>
</evidence>
<evidence type="ECO:0000256" key="2">
    <source>
        <dbReference type="ARBA" id="ARBA00005019"/>
    </source>
</evidence>
<dbReference type="InterPro" id="IPR005249">
    <property type="entry name" value="YqeK"/>
</dbReference>
<evidence type="ECO:0000256" key="1">
    <source>
        <dbReference type="ARBA" id="ARBA00002324"/>
    </source>
</evidence>
<dbReference type="GO" id="GO:0008803">
    <property type="term" value="F:bis(5'-nucleosyl)-tetraphosphatase (symmetrical) activity"/>
    <property type="evidence" value="ECO:0007669"/>
    <property type="project" value="UniProtKB-EC"/>
</dbReference>
<keyword evidence="4 14" id="KW-0808">Transferase</keyword>
<dbReference type="NCBIfam" id="TIGR00125">
    <property type="entry name" value="cyt_tran_rel"/>
    <property type="match status" value="1"/>
</dbReference>
<evidence type="ECO:0000256" key="3">
    <source>
        <dbReference type="ARBA" id="ARBA00022642"/>
    </source>
</evidence>
<keyword evidence="5 14" id="KW-0548">Nucleotidyltransferase</keyword>
<dbReference type="GO" id="GO:0005524">
    <property type="term" value="F:ATP binding"/>
    <property type="evidence" value="ECO:0007669"/>
    <property type="project" value="UniProtKB-KW"/>
</dbReference>
<dbReference type="HAMAP" id="MF_00244">
    <property type="entry name" value="NaMN_adenylyltr"/>
    <property type="match status" value="1"/>
</dbReference>
<name>A0A449AR99_9BACT</name>
<evidence type="ECO:0000313" key="16">
    <source>
        <dbReference type="EMBL" id="VEU69104.1"/>
    </source>
</evidence>
<evidence type="ECO:0000256" key="13">
    <source>
        <dbReference type="ARBA" id="ARBA00049417"/>
    </source>
</evidence>
<dbReference type="Pfam" id="PF01467">
    <property type="entry name" value="CTP_transf_like"/>
    <property type="match status" value="1"/>
</dbReference>
<dbReference type="EC" id="2.7.7.18" evidence="14"/>
<dbReference type="NCBIfam" id="NF005519">
    <property type="entry name" value="PRK07152.1"/>
    <property type="match status" value="1"/>
</dbReference>
<dbReference type="GO" id="GO:0009435">
    <property type="term" value="P:NAD+ biosynthetic process"/>
    <property type="evidence" value="ECO:0007669"/>
    <property type="project" value="UniProtKB-UniRule"/>
</dbReference>
<keyword evidence="3 14" id="KW-0662">Pyridine nucleotide biosynthesis</keyword>
<dbReference type="CDD" id="cd02165">
    <property type="entry name" value="NMNAT"/>
    <property type="match status" value="1"/>
</dbReference>
<proteinExistence type="inferred from homology"/>
<dbReference type="InterPro" id="IPR004821">
    <property type="entry name" value="Cyt_trans-like"/>
</dbReference>
<accession>A0A449AR99</accession>